<evidence type="ECO:0000256" key="3">
    <source>
        <dbReference type="ARBA" id="ARBA00022989"/>
    </source>
</evidence>
<keyword evidence="4 6" id="KW-0472">Membrane</keyword>
<sequence length="1275" mass="140243">MRNKFQPKKTSDMIQVGLPSKVDRLLMYRRIEGVVASRIQEIHSLPDTRPRPVNVSAVLLFSKVDELPHPSTVGVRRRLIEYFRFEFLPTVSAALLLELEDLHQDEELQKQLLQEKKKKKQEDDDEEATDNQDDEEPPTPPKPSLQEPIECIALLISNMLLVSKGNYDARVRSILKTVCTQVLLEQQQQQSSSTSQPLSQQEVSQEETSQQEADDAASATSSDAGESTTSNPRASTTSSVASSPDSVGTTTTTSSTATSTATASPIPTKQQQTSRSLYFLKFSDVDENNPVVVVNNDTDEVTTRNAQEDDVRQTSTLPTLTPAQEASRQLESIERAIATDILKAALEKASRQEAAAAAKKEEDKTRRNQKRNQRVKQVLVRGLQITTVGVVVGAAFAFTGGLAAPGLVAAISALGIGTSSVAFATLTTVQALASMFGVVGGGLAAYKMKKRTQGLSEWRIRKETLTTSVGKQQDAVTIRGLHASVCVSGWLVDKSDFQRPWGIQPDDPEIKEKMELLQRFFAVHGPEKVHFCKALLKANKKNTQDLWIGLARRYGRDPDNLLPFDRTAEPQDLSPEWERKVNGLLKYQVLREEHASRMEQIYETNNMLIKMEAMNTDLMGETRPVLDALRTDEEVLVKMKVMNTEVTMEAMNADLLKSSSSSSIVSPQSLETTSDEAATQEAMANDAGETTITTEQESTEAKEETGEPKEDTAEVIGNGDKDEERTETGELKEDAAEPTDNGDVEEAPLPTQVGATDDDEQKEDAAAIEKQVTENGDANLAEDDDTPHDVVDSACPTPIIDNARKTSDASTDDETEQATEVDQEDAKVKTDEEGALESSAVDSSNTIFDENAILAKMEAANEEVMLDLSSSRSDAESSMNDSTEDIVMRDRINEAVLSVDTGSAQEMKQVNNDLMGPLAWFRMSPLESKKQTVAAAANETTTPNGTSDPEKPAAVKNCVSGETAETLEDDDERSQESSNGAGGGGNLGKTDHDLVVWDWQASYGGELYTVTWETSTLLKLCKVVNVLALELTDQVTKQVIQNAVLAGTVAIPSAMVTCLAVVDDPYQLISFRSEKAGIELAHCLMQSDEHRPISMVGFSFGARVVFSCLLELARHQALWEEKQKQPETDEADKSTRWSFTSLNSKPKIDPLDDIDYTREPASIIEDVVIIGMPRLLDVKEWVTCREIVSGRLVNCYKKDDWIVSYMINVRCWNGVRSTCGTHPVDARVPGVENFEVSDLVSTHGRYQLSVPQIMHRVAYGTARKWKSMDHQNAQQ</sequence>
<feature type="compositionally biased region" description="Acidic residues" evidence="5">
    <location>
        <begin position="736"/>
        <end position="746"/>
    </location>
</feature>
<feature type="compositionally biased region" description="Polar residues" evidence="5">
    <location>
        <begin position="938"/>
        <end position="947"/>
    </location>
</feature>
<evidence type="ECO:0008006" key="8">
    <source>
        <dbReference type="Google" id="ProtNLM"/>
    </source>
</evidence>
<feature type="compositionally biased region" description="Basic and acidic residues" evidence="5">
    <location>
        <begin position="699"/>
        <end position="712"/>
    </location>
</feature>
<organism evidence="7">
    <name type="scientific">Grammatophora oceanica</name>
    <dbReference type="NCBI Taxonomy" id="210454"/>
    <lineage>
        <taxon>Eukaryota</taxon>
        <taxon>Sar</taxon>
        <taxon>Stramenopiles</taxon>
        <taxon>Ochrophyta</taxon>
        <taxon>Bacillariophyta</taxon>
        <taxon>Fragilariophyceae</taxon>
        <taxon>Fragilariophycidae</taxon>
        <taxon>Rhabdonematales</taxon>
        <taxon>Grammatophoraceae</taxon>
        <taxon>Grammatophora</taxon>
    </lineage>
</organism>
<comment type="subcellular location">
    <subcellularLocation>
        <location evidence="1">Membrane</location>
        <topology evidence="1">Multi-pass membrane protein</topology>
    </subcellularLocation>
</comment>
<feature type="region of interest" description="Disordered" evidence="5">
    <location>
        <begin position="113"/>
        <end position="145"/>
    </location>
</feature>
<proteinExistence type="predicted"/>
<dbReference type="AlphaFoldDB" id="A0A7S1Y435"/>
<dbReference type="EMBL" id="HBGK01008632">
    <property type="protein sequence ID" value="CAD9275560.1"/>
    <property type="molecule type" value="Transcribed_RNA"/>
</dbReference>
<feature type="compositionally biased region" description="Acidic residues" evidence="5">
    <location>
        <begin position="810"/>
        <end position="823"/>
    </location>
</feature>
<evidence type="ECO:0000256" key="4">
    <source>
        <dbReference type="ARBA" id="ARBA00023136"/>
    </source>
</evidence>
<dbReference type="Pfam" id="PF05277">
    <property type="entry name" value="DUF726"/>
    <property type="match status" value="3"/>
</dbReference>
<feature type="region of interest" description="Disordered" evidence="5">
    <location>
        <begin position="187"/>
        <end position="272"/>
    </location>
</feature>
<keyword evidence="2 6" id="KW-0812">Transmembrane</keyword>
<evidence type="ECO:0000256" key="5">
    <source>
        <dbReference type="SAM" id="MobiDB-lite"/>
    </source>
</evidence>
<feature type="region of interest" description="Disordered" evidence="5">
    <location>
        <begin position="658"/>
        <end position="843"/>
    </location>
</feature>
<reference evidence="7" key="1">
    <citation type="submission" date="2021-01" db="EMBL/GenBank/DDBJ databases">
        <authorList>
            <person name="Corre E."/>
            <person name="Pelletier E."/>
            <person name="Niang G."/>
            <person name="Scheremetjew M."/>
            <person name="Finn R."/>
            <person name="Kale V."/>
            <person name="Holt S."/>
            <person name="Cochrane G."/>
            <person name="Meng A."/>
            <person name="Brown T."/>
            <person name="Cohen L."/>
        </authorList>
    </citation>
    <scope>NUCLEOTIDE SEQUENCE</scope>
    <source>
        <strain evidence="7">CCMP 410</strain>
    </source>
</reference>
<evidence type="ECO:0000256" key="6">
    <source>
        <dbReference type="SAM" id="Phobius"/>
    </source>
</evidence>
<dbReference type="InterPro" id="IPR007941">
    <property type="entry name" value="DUF726"/>
</dbReference>
<dbReference type="GO" id="GO:0016020">
    <property type="term" value="C:membrane"/>
    <property type="evidence" value="ECO:0007669"/>
    <property type="project" value="UniProtKB-SubCell"/>
</dbReference>
<dbReference type="PANTHER" id="PTHR17920:SF3">
    <property type="entry name" value="TRANSMEMBRANE AND COILED-COIL DOMAIN-CONTAINING PROTEIN 4"/>
    <property type="match status" value="1"/>
</dbReference>
<name>A0A7S1Y435_9STRA</name>
<feature type="transmembrane region" description="Helical" evidence="6">
    <location>
        <begin position="378"/>
        <end position="401"/>
    </location>
</feature>
<protein>
    <recommendedName>
        <fullName evidence="8">DUF726 domain-containing protein</fullName>
    </recommendedName>
</protein>
<accession>A0A7S1Y435</accession>
<feature type="compositionally biased region" description="Acidic residues" evidence="5">
    <location>
        <begin position="123"/>
        <end position="137"/>
    </location>
</feature>
<dbReference type="PANTHER" id="PTHR17920">
    <property type="entry name" value="TRANSMEMBRANE AND COILED-COIL DOMAIN-CONTAINING PROTEIN 4 TMCO4"/>
    <property type="match status" value="1"/>
</dbReference>
<feature type="region of interest" description="Disordered" evidence="5">
    <location>
        <begin position="931"/>
        <end position="987"/>
    </location>
</feature>
<evidence type="ECO:0000256" key="2">
    <source>
        <dbReference type="ARBA" id="ARBA00022692"/>
    </source>
</evidence>
<evidence type="ECO:0000313" key="7">
    <source>
        <dbReference type="EMBL" id="CAD9275560.1"/>
    </source>
</evidence>
<feature type="transmembrane region" description="Helical" evidence="6">
    <location>
        <begin position="421"/>
        <end position="446"/>
    </location>
</feature>
<gene>
    <name evidence="7" type="ORF">GOCE00092_LOCUS4468</name>
</gene>
<feature type="compositionally biased region" description="Low complexity" evidence="5">
    <location>
        <begin position="187"/>
        <end position="264"/>
    </location>
</feature>
<feature type="compositionally biased region" description="Basic and acidic residues" evidence="5">
    <location>
        <begin position="719"/>
        <end position="735"/>
    </location>
</feature>
<evidence type="ECO:0000256" key="1">
    <source>
        <dbReference type="ARBA" id="ARBA00004141"/>
    </source>
</evidence>
<feature type="compositionally biased region" description="Low complexity" evidence="5">
    <location>
        <begin position="658"/>
        <end position="669"/>
    </location>
</feature>
<keyword evidence="3 6" id="KW-1133">Transmembrane helix</keyword>